<keyword evidence="4" id="KW-1185">Reference proteome</keyword>
<dbReference type="EMBL" id="UZAM01006787">
    <property type="protein sequence ID" value="VDO93969.1"/>
    <property type="molecule type" value="Genomic_DNA"/>
</dbReference>
<proteinExistence type="predicted"/>
<dbReference type="WBParaSite" id="SBAD_0000137501-mRNA-1">
    <property type="protein sequence ID" value="SBAD_0000137501-mRNA-1"/>
    <property type="gene ID" value="SBAD_0000137501"/>
</dbReference>
<evidence type="ECO:0000313" key="4">
    <source>
        <dbReference type="Proteomes" id="UP000270296"/>
    </source>
</evidence>
<dbReference type="SUPFAM" id="SSF57362">
    <property type="entry name" value="BPTI-like"/>
    <property type="match status" value="5"/>
</dbReference>
<dbReference type="AlphaFoldDB" id="A0A183ICH4"/>
<dbReference type="GO" id="GO:0004867">
    <property type="term" value="F:serine-type endopeptidase inhibitor activity"/>
    <property type="evidence" value="ECO:0007669"/>
    <property type="project" value="InterPro"/>
</dbReference>
<feature type="domain" description="BPTI/Kunitz inhibitor" evidence="2">
    <location>
        <begin position="496"/>
        <end position="550"/>
    </location>
</feature>
<dbReference type="InterPro" id="IPR028150">
    <property type="entry name" value="Lustrin_cystein"/>
</dbReference>
<keyword evidence="1" id="KW-0732">Signal</keyword>
<dbReference type="SMART" id="SM00131">
    <property type="entry name" value="KU"/>
    <property type="match status" value="5"/>
</dbReference>
<dbReference type="OrthoDB" id="5950222at2759"/>
<dbReference type="Pfam" id="PF14625">
    <property type="entry name" value="Lustrin_cystein"/>
    <property type="match status" value="2"/>
</dbReference>
<accession>A0A183ICH4</accession>
<evidence type="ECO:0000256" key="1">
    <source>
        <dbReference type="SAM" id="SignalP"/>
    </source>
</evidence>
<dbReference type="PROSITE" id="PS00280">
    <property type="entry name" value="BPTI_KUNITZ_1"/>
    <property type="match status" value="1"/>
</dbReference>
<dbReference type="InterPro" id="IPR002223">
    <property type="entry name" value="Kunitz_BPTI"/>
</dbReference>
<evidence type="ECO:0000259" key="2">
    <source>
        <dbReference type="PROSITE" id="PS50279"/>
    </source>
</evidence>
<dbReference type="InterPro" id="IPR020901">
    <property type="entry name" value="Prtase_inh_Kunz-CS"/>
</dbReference>
<reference evidence="3 4" key="2">
    <citation type="submission" date="2018-11" db="EMBL/GenBank/DDBJ databases">
        <authorList>
            <consortium name="Pathogen Informatics"/>
        </authorList>
    </citation>
    <scope>NUCLEOTIDE SEQUENCE [LARGE SCALE GENOMIC DNA]</scope>
</reference>
<feature type="domain" description="BPTI/Kunitz inhibitor" evidence="2">
    <location>
        <begin position="281"/>
        <end position="331"/>
    </location>
</feature>
<feature type="domain" description="BPTI/Kunitz inhibitor" evidence="2">
    <location>
        <begin position="169"/>
        <end position="222"/>
    </location>
</feature>
<dbReference type="InterPro" id="IPR006150">
    <property type="entry name" value="Cys_repeat_1"/>
</dbReference>
<feature type="domain" description="BPTI/Kunitz inhibitor" evidence="2">
    <location>
        <begin position="387"/>
        <end position="439"/>
    </location>
</feature>
<dbReference type="Proteomes" id="UP000270296">
    <property type="component" value="Unassembled WGS sequence"/>
</dbReference>
<gene>
    <name evidence="3" type="ORF">SBAD_LOCUS1318</name>
</gene>
<evidence type="ECO:0000313" key="5">
    <source>
        <dbReference type="WBParaSite" id="SBAD_0000137501-mRNA-1"/>
    </source>
</evidence>
<dbReference type="Pfam" id="PF00014">
    <property type="entry name" value="Kunitz_BPTI"/>
    <property type="match status" value="5"/>
</dbReference>
<dbReference type="InterPro" id="IPR053014">
    <property type="entry name" value="Cuticle_assoc_divergent"/>
</dbReference>
<reference evidence="5" key="1">
    <citation type="submission" date="2016-06" db="UniProtKB">
        <authorList>
            <consortium name="WormBaseParasite"/>
        </authorList>
    </citation>
    <scope>IDENTIFICATION</scope>
</reference>
<dbReference type="CDD" id="cd22593">
    <property type="entry name" value="Kunitz_conkunitzin"/>
    <property type="match status" value="2"/>
</dbReference>
<name>A0A183ICH4_9BILA</name>
<feature type="chain" id="PRO_5043139936" evidence="1">
    <location>
        <begin position="21"/>
        <end position="708"/>
    </location>
</feature>
<dbReference type="CDD" id="cd00109">
    <property type="entry name" value="Kunitz-type"/>
    <property type="match status" value="1"/>
</dbReference>
<dbReference type="PANTHER" id="PTHR46339">
    <property type="entry name" value="PROTEIN CBG15282-RELATED"/>
    <property type="match status" value="1"/>
</dbReference>
<protein>
    <submittedName>
        <fullName evidence="5">Kunitz/Bovine pancreatic trypsin inhibitor domain protein</fullName>
    </submittedName>
</protein>
<feature type="signal peptide" evidence="1">
    <location>
        <begin position="1"/>
        <end position="20"/>
    </location>
</feature>
<dbReference type="Gene3D" id="4.10.410.10">
    <property type="entry name" value="Pancreatic trypsin inhibitor Kunitz domain"/>
    <property type="match status" value="5"/>
</dbReference>
<dbReference type="InterPro" id="IPR036880">
    <property type="entry name" value="Kunitz_BPTI_sf"/>
</dbReference>
<evidence type="ECO:0000313" key="3">
    <source>
        <dbReference type="EMBL" id="VDO93969.1"/>
    </source>
</evidence>
<sequence>MFDICFRLSLTIIFMRNILGQPCNQNIDCQTISGGMYCNSQKICDCTQAYININNFCYPKMNPGQSGCHYDEQCSSVWPGSKCASNFVCQCPFGRPPAMTIEGPVCTSGSSCPTNGLNSALRLRGSVVKCTKDEDCPTAYDCICETPRAAMNLPCTGLGFCCPKRALACIMPTDPGQAIAYGQLTIRWSYDAASAGCVQFQYLGIGGNANNFETQSQCQSYCQTGMLYAIFHIHAVVFLHKRSVTSQETCKRFIYFGQGGNYNNFPSFEACMGYCSQNFVCNQRMDAGNGRYSIIRWYYNPKAMSCESFAYTGSGGNSNNFDSYSSCMKVCSSVQPPKCPQGLPEMHDETYVVCSPNAQMSRCSPNYYCFFDGQQYGCCPTRSANTCSLDPESGFECGGGSSSRWFYNKQLGKCGTFNYNGCGGNSNNFATEIDCLRYCSCPDGSNPYINPQTQLYLSCAGNVYGCPYGYSCVQFSGRYGSGIQNSYCCPQKSTICKMAREAGNQCGSSGQTIVRYGFDTAIKKCKPYQYNGCGGTQNNFATKEACELFCFSLLFVLRVSCTCQILPNSFSQIFICHMLPPLSERRKAFIQRRSKWQNSSISSTKVQLYLAGILLHRQAPSVPLDEIFQFLTVNSLSLPRLYPSDMAAILLLIGIFFIHHLQVDLRSGLRAATPSAAGKCEDFDRPLFAVILSSPSAVAAVVIPTTTV</sequence>
<feature type="domain" description="BPTI/Kunitz inhibitor" evidence="2">
    <location>
        <begin position="218"/>
        <end position="275"/>
    </location>
</feature>
<dbReference type="PROSITE" id="PS50279">
    <property type="entry name" value="BPTI_KUNITZ_2"/>
    <property type="match status" value="5"/>
</dbReference>
<organism evidence="5">
    <name type="scientific">Soboliphyme baturini</name>
    <dbReference type="NCBI Taxonomy" id="241478"/>
    <lineage>
        <taxon>Eukaryota</taxon>
        <taxon>Metazoa</taxon>
        <taxon>Ecdysozoa</taxon>
        <taxon>Nematoda</taxon>
        <taxon>Enoplea</taxon>
        <taxon>Dorylaimia</taxon>
        <taxon>Dioctophymatida</taxon>
        <taxon>Dioctophymatoidea</taxon>
        <taxon>Soboliphymatidae</taxon>
        <taxon>Soboliphyme</taxon>
    </lineage>
</organism>
<dbReference type="SMART" id="SM00289">
    <property type="entry name" value="WR1"/>
    <property type="match status" value="2"/>
</dbReference>